<reference evidence="2" key="1">
    <citation type="journal article" date="2023" name="Nat. Plants">
        <title>Single-cell RNA sequencing provides a high-resolution roadmap for understanding the multicellular compartmentation of specialized metabolism.</title>
        <authorList>
            <person name="Sun S."/>
            <person name="Shen X."/>
            <person name="Li Y."/>
            <person name="Li Y."/>
            <person name="Wang S."/>
            <person name="Li R."/>
            <person name="Zhang H."/>
            <person name="Shen G."/>
            <person name="Guo B."/>
            <person name="Wei J."/>
            <person name="Xu J."/>
            <person name="St-Pierre B."/>
            <person name="Chen S."/>
            <person name="Sun C."/>
        </authorList>
    </citation>
    <scope>NUCLEOTIDE SEQUENCE [LARGE SCALE GENOMIC DNA]</scope>
</reference>
<accession>A0ACC0CHP2</accession>
<comment type="caution">
    <text evidence="1">The sequence shown here is derived from an EMBL/GenBank/DDBJ whole genome shotgun (WGS) entry which is preliminary data.</text>
</comment>
<protein>
    <submittedName>
        <fullName evidence="1">Uncharacterized protein</fullName>
    </submittedName>
</protein>
<sequence>MFMMSKKERKESKLLSKCIKAPIRVLSKARDFYMRTLLGCAGKVNSYGPYDGAMGYPTGPYLTTLPRSFSAASSSSDSNYDNDLRELIRIASARGSTVKKVEGRVPRSKSVHINIGRIDEEKACEFGDEEEDIKLKKIDNLFPRSRSYAVPKRRVSWATNNSTLMKSENQ</sequence>
<evidence type="ECO:0000313" key="2">
    <source>
        <dbReference type="Proteomes" id="UP001060085"/>
    </source>
</evidence>
<dbReference type="Proteomes" id="UP001060085">
    <property type="component" value="Linkage Group LG01"/>
</dbReference>
<evidence type="ECO:0000313" key="1">
    <source>
        <dbReference type="EMBL" id="KAI5684430.1"/>
    </source>
</evidence>
<dbReference type="EMBL" id="CM044701">
    <property type="protein sequence ID" value="KAI5684430.1"/>
    <property type="molecule type" value="Genomic_DNA"/>
</dbReference>
<proteinExistence type="predicted"/>
<name>A0ACC0CHP2_CATRO</name>
<organism evidence="1 2">
    <name type="scientific">Catharanthus roseus</name>
    <name type="common">Madagascar periwinkle</name>
    <name type="synonym">Vinca rosea</name>
    <dbReference type="NCBI Taxonomy" id="4058"/>
    <lineage>
        <taxon>Eukaryota</taxon>
        <taxon>Viridiplantae</taxon>
        <taxon>Streptophyta</taxon>
        <taxon>Embryophyta</taxon>
        <taxon>Tracheophyta</taxon>
        <taxon>Spermatophyta</taxon>
        <taxon>Magnoliopsida</taxon>
        <taxon>eudicotyledons</taxon>
        <taxon>Gunneridae</taxon>
        <taxon>Pentapetalae</taxon>
        <taxon>asterids</taxon>
        <taxon>lamiids</taxon>
        <taxon>Gentianales</taxon>
        <taxon>Apocynaceae</taxon>
        <taxon>Rauvolfioideae</taxon>
        <taxon>Vinceae</taxon>
        <taxon>Catharanthinae</taxon>
        <taxon>Catharanthus</taxon>
    </lineage>
</organism>
<gene>
    <name evidence="1" type="ORF">M9H77_05658</name>
</gene>
<keyword evidence="2" id="KW-1185">Reference proteome</keyword>